<evidence type="ECO:0000313" key="4">
    <source>
        <dbReference type="Proteomes" id="UP001451571"/>
    </source>
</evidence>
<evidence type="ECO:0000259" key="2">
    <source>
        <dbReference type="Pfam" id="PF05050"/>
    </source>
</evidence>
<feature type="domain" description="Methyltransferase FkbM" evidence="2">
    <location>
        <begin position="93"/>
        <end position="237"/>
    </location>
</feature>
<dbReference type="Gene3D" id="3.40.50.150">
    <property type="entry name" value="Vaccinia Virus protein VP39"/>
    <property type="match status" value="1"/>
</dbReference>
<keyword evidence="1" id="KW-1133">Transmembrane helix</keyword>
<protein>
    <submittedName>
        <fullName evidence="3">FkbM family methyltransferase</fullName>
    </submittedName>
</protein>
<dbReference type="NCBIfam" id="TIGR01444">
    <property type="entry name" value="fkbM_fam"/>
    <property type="match status" value="1"/>
</dbReference>
<evidence type="ECO:0000313" key="3">
    <source>
        <dbReference type="EMBL" id="XAH74906.1"/>
    </source>
</evidence>
<keyword evidence="1" id="KW-0812">Transmembrane</keyword>
<dbReference type="InterPro" id="IPR052514">
    <property type="entry name" value="SAM-dependent_MTase"/>
</dbReference>
<dbReference type="GO" id="GO:0008168">
    <property type="term" value="F:methyltransferase activity"/>
    <property type="evidence" value="ECO:0007669"/>
    <property type="project" value="UniProtKB-KW"/>
</dbReference>
<dbReference type="Pfam" id="PF05050">
    <property type="entry name" value="Methyltransf_21"/>
    <property type="match status" value="1"/>
</dbReference>
<gene>
    <name evidence="3" type="ORF">V6984_03825</name>
</gene>
<organism evidence="3 4">
    <name type="scientific">Kineothrix sedimenti</name>
    <dbReference type="NCBI Taxonomy" id="3123317"/>
    <lineage>
        <taxon>Bacteria</taxon>
        <taxon>Bacillati</taxon>
        <taxon>Bacillota</taxon>
        <taxon>Clostridia</taxon>
        <taxon>Lachnospirales</taxon>
        <taxon>Lachnospiraceae</taxon>
        <taxon>Kineothrix</taxon>
    </lineage>
</organism>
<dbReference type="RefSeq" id="WP_342758484.1">
    <property type="nucleotide sequence ID" value="NZ_CP146256.1"/>
</dbReference>
<accession>A0ABZ3EXD4</accession>
<keyword evidence="4" id="KW-1185">Reference proteome</keyword>
<dbReference type="Proteomes" id="UP001451571">
    <property type="component" value="Chromosome"/>
</dbReference>
<keyword evidence="1" id="KW-0472">Membrane</keyword>
<feature type="transmembrane region" description="Helical" evidence="1">
    <location>
        <begin position="9"/>
        <end position="27"/>
    </location>
</feature>
<dbReference type="InterPro" id="IPR006342">
    <property type="entry name" value="FkbM_mtfrase"/>
</dbReference>
<dbReference type="SUPFAM" id="SSF53335">
    <property type="entry name" value="S-adenosyl-L-methionine-dependent methyltransferases"/>
    <property type="match status" value="1"/>
</dbReference>
<evidence type="ECO:0000256" key="1">
    <source>
        <dbReference type="SAM" id="Phobius"/>
    </source>
</evidence>
<reference evidence="3 4" key="1">
    <citation type="submission" date="2024-02" db="EMBL/GenBank/DDBJ databases">
        <title>Bacterial strain from lacustrine sediment.</title>
        <authorList>
            <person name="Petit C."/>
            <person name="Fadhlaoui K."/>
        </authorList>
    </citation>
    <scope>NUCLEOTIDE SEQUENCE [LARGE SCALE GENOMIC DNA]</scope>
    <source>
        <strain evidence="3 4">IPX-CK</strain>
    </source>
</reference>
<dbReference type="PANTHER" id="PTHR34203:SF15">
    <property type="entry name" value="SLL1173 PROTEIN"/>
    <property type="match status" value="1"/>
</dbReference>
<dbReference type="InterPro" id="IPR029063">
    <property type="entry name" value="SAM-dependent_MTases_sf"/>
</dbReference>
<sequence length="271" mass="32211">MDMVRINKIYSIFGLSGIKYFLAYWMHTHIYVRYLSKRTICLRYKNRNLYIRLFSRDLDFVESILIGKKNRRHIYKGEYDINLNLEFIDIIIDCGANIGLFSVLYALKFPNKKIIAIEPEKDNYHLLRKNTKDLKNVECLQMAIWYRDSKVKVYPSRVRMEISNTYSEGAWYVGETDIKDKEGIQAIGVSTLVRKYNIGNFFMKMDIEGAEHEIFTCNNYSWLQGCKVMIIETHERFRLEYKIDNEVAQTLGQYGLYKIRTIGENKVYIKK</sequence>
<keyword evidence="3" id="KW-0489">Methyltransferase</keyword>
<dbReference type="PANTHER" id="PTHR34203">
    <property type="entry name" value="METHYLTRANSFERASE, FKBM FAMILY PROTEIN"/>
    <property type="match status" value="1"/>
</dbReference>
<dbReference type="GO" id="GO:0032259">
    <property type="term" value="P:methylation"/>
    <property type="evidence" value="ECO:0007669"/>
    <property type="project" value="UniProtKB-KW"/>
</dbReference>
<dbReference type="EMBL" id="CP146256">
    <property type="protein sequence ID" value="XAH74906.1"/>
    <property type="molecule type" value="Genomic_DNA"/>
</dbReference>
<name>A0ABZ3EXD4_9FIRM</name>
<keyword evidence="3" id="KW-0808">Transferase</keyword>
<proteinExistence type="predicted"/>